<evidence type="ECO:0000256" key="1">
    <source>
        <dbReference type="ARBA" id="ARBA00006515"/>
    </source>
</evidence>
<dbReference type="OrthoDB" id="1720422at2759"/>
<dbReference type="PANTHER" id="PTHR43150">
    <property type="entry name" value="HYPERKINETIC, ISOFORM M"/>
    <property type="match status" value="1"/>
</dbReference>
<evidence type="ECO:0000256" key="3">
    <source>
        <dbReference type="ARBA" id="ARBA00023002"/>
    </source>
</evidence>
<evidence type="ECO:0000256" key="2">
    <source>
        <dbReference type="ARBA" id="ARBA00022857"/>
    </source>
</evidence>
<accession>A0A4P9XRT1</accession>
<proteinExistence type="inferred from homology"/>
<keyword evidence="5" id="KW-0813">Transport</keyword>
<keyword evidence="5" id="KW-0407">Ion channel</keyword>
<dbReference type="GO" id="GO:0016491">
    <property type="term" value="F:oxidoreductase activity"/>
    <property type="evidence" value="ECO:0007669"/>
    <property type="project" value="UniProtKB-KW"/>
</dbReference>
<dbReference type="Proteomes" id="UP000271241">
    <property type="component" value="Unassembled WGS sequence"/>
</dbReference>
<dbReference type="CDD" id="cd19143">
    <property type="entry name" value="AKR_AKR6C1_2"/>
    <property type="match status" value="1"/>
</dbReference>
<dbReference type="AlphaFoldDB" id="A0A4P9XRT1"/>
<dbReference type="SUPFAM" id="SSF51430">
    <property type="entry name" value="NAD(P)-linked oxidoreductase"/>
    <property type="match status" value="1"/>
</dbReference>
<organism evidence="5 6">
    <name type="scientific">Thamnocephalis sphaerospora</name>
    <dbReference type="NCBI Taxonomy" id="78915"/>
    <lineage>
        <taxon>Eukaryota</taxon>
        <taxon>Fungi</taxon>
        <taxon>Fungi incertae sedis</taxon>
        <taxon>Zoopagomycota</taxon>
        <taxon>Zoopagomycotina</taxon>
        <taxon>Zoopagomycetes</taxon>
        <taxon>Zoopagales</taxon>
        <taxon>Sigmoideomycetaceae</taxon>
        <taxon>Thamnocephalis</taxon>
    </lineage>
</organism>
<feature type="domain" description="NADP-dependent oxidoreductase" evidence="4">
    <location>
        <begin position="16"/>
        <end position="322"/>
    </location>
</feature>
<dbReference type="STRING" id="78915.A0A4P9XRT1"/>
<dbReference type="Gene3D" id="3.20.20.100">
    <property type="entry name" value="NADP-dependent oxidoreductase domain"/>
    <property type="match status" value="1"/>
</dbReference>
<keyword evidence="2" id="KW-0521">NADP</keyword>
<protein>
    <submittedName>
        <fullName evidence="5">Voltage-dependent potassium channel, beta subunit</fullName>
    </submittedName>
</protein>
<evidence type="ECO:0000313" key="5">
    <source>
        <dbReference type="EMBL" id="RKP08040.1"/>
    </source>
</evidence>
<dbReference type="InterPro" id="IPR023210">
    <property type="entry name" value="NADP_OxRdtase_dom"/>
</dbReference>
<reference evidence="6" key="1">
    <citation type="journal article" date="2018" name="Nat. Microbiol.">
        <title>Leveraging single-cell genomics to expand the fungal tree of life.</title>
        <authorList>
            <person name="Ahrendt S.R."/>
            <person name="Quandt C.A."/>
            <person name="Ciobanu D."/>
            <person name="Clum A."/>
            <person name="Salamov A."/>
            <person name="Andreopoulos B."/>
            <person name="Cheng J.F."/>
            <person name="Woyke T."/>
            <person name="Pelin A."/>
            <person name="Henrissat B."/>
            <person name="Reynolds N.K."/>
            <person name="Benny G.L."/>
            <person name="Smith M.E."/>
            <person name="James T.Y."/>
            <person name="Grigoriev I.V."/>
        </authorList>
    </citation>
    <scope>NUCLEOTIDE SEQUENCE [LARGE SCALE GENOMIC DNA]</scope>
    <source>
        <strain evidence="6">RSA 1356</strain>
    </source>
</reference>
<sequence length="348" mass="38704">MEYRFLGHTGLKVSVLSLGGWLTYGSQVNKDVTFDCIRTAYELGINFFDTAEVYENGQSEVDMGEAIRRGGWKRSDLVISTKLFLSGTGPNDAGLSRKHIVEGLDASLKRLQMDYVDIVYAHRADPDTPMEETVRAFNHVIDQGKAFYWGTSEWTAEQISEAYGVAARLHLIGPAAEQPLYNMFWRDAVEREYVPLYAKYGMRVAAWSPLSSGLLTGKYNDGIPKGSRLSIPDSFPAQSMRRGLDTEVGRRKLAKVAMLKKIAARLNCTCAQLALAWCVKNPNVATVITGASRPSQLVENVEALKVLPLLTPEVMHEIDGILDNRPVLEPNLRVPSNFWNHPSTRPGN</sequence>
<dbReference type="Pfam" id="PF00248">
    <property type="entry name" value="Aldo_ket_red"/>
    <property type="match status" value="1"/>
</dbReference>
<dbReference type="GO" id="GO:0034220">
    <property type="term" value="P:monoatomic ion transmembrane transport"/>
    <property type="evidence" value="ECO:0007669"/>
    <property type="project" value="UniProtKB-KW"/>
</dbReference>
<dbReference type="InterPro" id="IPR005399">
    <property type="entry name" value="K_chnl_volt-dep_bsu_KCNAB-rel"/>
</dbReference>
<dbReference type="InterPro" id="IPR036812">
    <property type="entry name" value="NAD(P)_OxRdtase_dom_sf"/>
</dbReference>
<dbReference type="PANTHER" id="PTHR43150:SF2">
    <property type="entry name" value="HYPERKINETIC, ISOFORM M"/>
    <property type="match status" value="1"/>
</dbReference>
<keyword evidence="6" id="KW-1185">Reference proteome</keyword>
<gene>
    <name evidence="5" type="ORF">THASP1DRAFT_16200</name>
</gene>
<keyword evidence="3" id="KW-0560">Oxidoreductase</keyword>
<dbReference type="PRINTS" id="PR01577">
    <property type="entry name" value="KCNABCHANNEL"/>
</dbReference>
<comment type="similarity">
    <text evidence="1">Belongs to the shaker potassium channel beta subunit family.</text>
</comment>
<dbReference type="EMBL" id="KZ992645">
    <property type="protein sequence ID" value="RKP08040.1"/>
    <property type="molecule type" value="Genomic_DNA"/>
</dbReference>
<evidence type="ECO:0000259" key="4">
    <source>
        <dbReference type="Pfam" id="PF00248"/>
    </source>
</evidence>
<evidence type="ECO:0000313" key="6">
    <source>
        <dbReference type="Proteomes" id="UP000271241"/>
    </source>
</evidence>
<name>A0A4P9XRT1_9FUNG</name>
<keyword evidence="5" id="KW-0406">Ion transport</keyword>